<dbReference type="PANTHER" id="PTHR12558">
    <property type="entry name" value="CELL DIVISION CYCLE 16,23,27"/>
    <property type="match status" value="1"/>
</dbReference>
<gene>
    <name evidence="3" type="ORF">GSY63_18650</name>
</gene>
<comment type="caution">
    <text evidence="3">The sequence shown here is derived from an EMBL/GenBank/DDBJ whole genome shotgun (WGS) entry which is preliminary data.</text>
</comment>
<dbReference type="Pfam" id="PF13181">
    <property type="entry name" value="TPR_8"/>
    <property type="match status" value="1"/>
</dbReference>
<keyword evidence="2" id="KW-0812">Transmembrane</keyword>
<proteinExistence type="predicted"/>
<feature type="transmembrane region" description="Helical" evidence="2">
    <location>
        <begin position="6"/>
        <end position="28"/>
    </location>
</feature>
<feature type="transmembrane region" description="Helical" evidence="2">
    <location>
        <begin position="127"/>
        <end position="147"/>
    </location>
</feature>
<feature type="transmembrane region" description="Helical" evidence="2">
    <location>
        <begin position="96"/>
        <end position="121"/>
    </location>
</feature>
<sequence length="398" mass="45731">MTDIAVPIIAILAVYIALFITSPLIALLHELGHAFAYLILTKPNHIDVFVGSYGNEKNSYSFKLGRLSLHFKYSFPFIWGVGLCKSDTIESTPWKYIIILLAGPIFTLVMAIVFGLLAFHFDANGQLRMFCVALILFSFISLLTNLAPRTLNRSTANYLESDGRQIAFTLKYWKVYPQYLSILDSIQKERFEVALFKIDNLLKNNKPHERLLRYQIACNIALKRYETVIELTQQLNRFVYLTKVDYMNRGCAYSLLDKHELAIKDYYIVIKADATNPIVFNNLGYGLIETGDYKKAEKVLKKSISLNRDLSYANSNLGYLKILTGNFEQAKIVLDKAQELDPAEPHNYKYLGIYHLRTMNLEEAQTNFHKCLELDSSIDLKKYLDEIELLNKRDKVAL</sequence>
<keyword evidence="2" id="KW-0472">Membrane</keyword>
<evidence type="ECO:0000256" key="1">
    <source>
        <dbReference type="PROSITE-ProRule" id="PRU00339"/>
    </source>
</evidence>
<dbReference type="PROSITE" id="PS50005">
    <property type="entry name" value="TPR"/>
    <property type="match status" value="3"/>
</dbReference>
<organism evidence="3 4">
    <name type="scientific">Mucilaginibacter agri</name>
    <dbReference type="NCBI Taxonomy" id="2695265"/>
    <lineage>
        <taxon>Bacteria</taxon>
        <taxon>Pseudomonadati</taxon>
        <taxon>Bacteroidota</taxon>
        <taxon>Sphingobacteriia</taxon>
        <taxon>Sphingobacteriales</taxon>
        <taxon>Sphingobacteriaceae</taxon>
        <taxon>Mucilaginibacter</taxon>
    </lineage>
</organism>
<reference evidence="3" key="1">
    <citation type="submission" date="2020-01" db="EMBL/GenBank/DDBJ databases">
        <authorList>
            <person name="Seo Y.L."/>
        </authorList>
    </citation>
    <scope>NUCLEOTIDE SEQUENCE</scope>
    <source>
        <strain evidence="3">R11</strain>
    </source>
</reference>
<feature type="repeat" description="TPR" evidence="1">
    <location>
        <begin position="311"/>
        <end position="344"/>
    </location>
</feature>
<dbReference type="SUPFAM" id="SSF48452">
    <property type="entry name" value="TPR-like"/>
    <property type="match status" value="1"/>
</dbReference>
<dbReference type="AlphaFoldDB" id="A0A966DWG9"/>
<name>A0A966DWG9_9SPHI</name>
<dbReference type="Gene3D" id="1.25.40.10">
    <property type="entry name" value="Tetratricopeptide repeat domain"/>
    <property type="match status" value="1"/>
</dbReference>
<dbReference type="Proteomes" id="UP000638732">
    <property type="component" value="Unassembled WGS sequence"/>
</dbReference>
<evidence type="ECO:0000313" key="3">
    <source>
        <dbReference type="EMBL" id="NCD71394.1"/>
    </source>
</evidence>
<reference evidence="3" key="2">
    <citation type="submission" date="2020-10" db="EMBL/GenBank/DDBJ databases">
        <title>Mucilaginibacter sp. nov., isolated from soil.</title>
        <authorList>
            <person name="Jeon C.O."/>
        </authorList>
    </citation>
    <scope>NUCLEOTIDE SEQUENCE</scope>
    <source>
        <strain evidence="3">R11</strain>
    </source>
</reference>
<evidence type="ECO:0000256" key="2">
    <source>
        <dbReference type="SAM" id="Phobius"/>
    </source>
</evidence>
<dbReference type="EMBL" id="WWEO01000044">
    <property type="protein sequence ID" value="NCD71394.1"/>
    <property type="molecule type" value="Genomic_DNA"/>
</dbReference>
<dbReference type="Pfam" id="PF14559">
    <property type="entry name" value="TPR_19"/>
    <property type="match status" value="1"/>
</dbReference>
<evidence type="ECO:0000313" key="4">
    <source>
        <dbReference type="Proteomes" id="UP000638732"/>
    </source>
</evidence>
<accession>A0A966DWG9</accession>
<keyword evidence="4" id="KW-1185">Reference proteome</keyword>
<dbReference type="CDD" id="cd05709">
    <property type="entry name" value="S2P-M50"/>
    <property type="match status" value="1"/>
</dbReference>
<feature type="repeat" description="TPR" evidence="1">
    <location>
        <begin position="345"/>
        <end position="378"/>
    </location>
</feature>
<dbReference type="PANTHER" id="PTHR12558:SF13">
    <property type="entry name" value="CELL DIVISION CYCLE PROTEIN 27 HOMOLOG"/>
    <property type="match status" value="1"/>
</dbReference>
<dbReference type="SMART" id="SM00028">
    <property type="entry name" value="TPR"/>
    <property type="match status" value="4"/>
</dbReference>
<keyword evidence="1" id="KW-0802">TPR repeat</keyword>
<protein>
    <submittedName>
        <fullName evidence="3">Tetratricopeptide repeat protein</fullName>
    </submittedName>
</protein>
<dbReference type="InterPro" id="IPR019734">
    <property type="entry name" value="TPR_rpt"/>
</dbReference>
<keyword evidence="2" id="KW-1133">Transmembrane helix</keyword>
<feature type="repeat" description="TPR" evidence="1">
    <location>
        <begin position="277"/>
        <end position="310"/>
    </location>
</feature>
<dbReference type="InterPro" id="IPR011990">
    <property type="entry name" value="TPR-like_helical_dom_sf"/>
</dbReference>
<dbReference type="RefSeq" id="WP_166587353.1">
    <property type="nucleotide sequence ID" value="NZ_WWEO01000044.1"/>
</dbReference>